<name>A0A4Q2JKY0_9MICO</name>
<keyword evidence="4" id="KW-1185">Reference proteome</keyword>
<evidence type="ECO:0000256" key="1">
    <source>
        <dbReference type="SAM" id="MobiDB-lite"/>
    </source>
</evidence>
<sequence>MSQHEAARTPDESGAAESGAAESRGAESRGAESTRGGANPPAAPSSRDERPRPQYGEYAPEGWTWTPPVDERAAAAAAEANAAAAAAVSPAAPADAQRSGTGRAHPVDRMWTIALLVIGVFGALYNSLAIFQLPTTALESAKLSASMLGIDAPAEFVPGPAVPTFVLLGIALQLVLWFGALLWSRARLRAGRLAWWIPLVAGVAAFIVVVVVGMLVFASDPGFMQSLTPAPQ</sequence>
<dbReference type="AlphaFoldDB" id="A0A4Q2JKY0"/>
<feature type="transmembrane region" description="Helical" evidence="2">
    <location>
        <begin position="161"/>
        <end position="183"/>
    </location>
</feature>
<keyword evidence="2" id="KW-0812">Transmembrane</keyword>
<accession>A0A4Q2JKY0</accession>
<evidence type="ECO:0000313" key="4">
    <source>
        <dbReference type="Proteomes" id="UP000292935"/>
    </source>
</evidence>
<organism evidence="3 4">
    <name type="scientific">Agromyces fucosus</name>
    <dbReference type="NCBI Taxonomy" id="41985"/>
    <lineage>
        <taxon>Bacteria</taxon>
        <taxon>Bacillati</taxon>
        <taxon>Actinomycetota</taxon>
        <taxon>Actinomycetes</taxon>
        <taxon>Micrococcales</taxon>
        <taxon>Microbacteriaceae</taxon>
        <taxon>Agromyces</taxon>
    </lineage>
</organism>
<feature type="compositionally biased region" description="Low complexity" evidence="1">
    <location>
        <begin position="12"/>
        <end position="23"/>
    </location>
</feature>
<keyword evidence="2" id="KW-0472">Membrane</keyword>
<protein>
    <submittedName>
        <fullName evidence="3">Uncharacterized protein</fullName>
    </submittedName>
</protein>
<evidence type="ECO:0000313" key="3">
    <source>
        <dbReference type="EMBL" id="RXZ46710.1"/>
    </source>
</evidence>
<dbReference type="RefSeq" id="WP_129232422.1">
    <property type="nucleotide sequence ID" value="NZ_SDPO01000004.1"/>
</dbReference>
<gene>
    <name evidence="3" type="ORF">ESP57_17735</name>
</gene>
<proteinExistence type="predicted"/>
<feature type="region of interest" description="Disordered" evidence="1">
    <location>
        <begin position="1"/>
        <end position="66"/>
    </location>
</feature>
<evidence type="ECO:0000256" key="2">
    <source>
        <dbReference type="SAM" id="Phobius"/>
    </source>
</evidence>
<dbReference type="OrthoDB" id="5125658at2"/>
<feature type="compositionally biased region" description="Basic and acidic residues" evidence="1">
    <location>
        <begin position="1"/>
        <end position="11"/>
    </location>
</feature>
<reference evidence="3 4" key="1">
    <citation type="submission" date="2019-01" db="EMBL/GenBank/DDBJ databases">
        <authorList>
            <person name="Li J."/>
        </authorList>
    </citation>
    <scope>NUCLEOTIDE SEQUENCE [LARGE SCALE GENOMIC DNA]</scope>
    <source>
        <strain evidence="3 4">CCUG 35506</strain>
    </source>
</reference>
<dbReference type="EMBL" id="SDPO01000004">
    <property type="protein sequence ID" value="RXZ46710.1"/>
    <property type="molecule type" value="Genomic_DNA"/>
</dbReference>
<dbReference type="Proteomes" id="UP000292935">
    <property type="component" value="Unassembled WGS sequence"/>
</dbReference>
<comment type="caution">
    <text evidence="3">The sequence shown here is derived from an EMBL/GenBank/DDBJ whole genome shotgun (WGS) entry which is preliminary data.</text>
</comment>
<dbReference type="InterPro" id="IPR046231">
    <property type="entry name" value="DUF6264"/>
</dbReference>
<dbReference type="Pfam" id="PF19779">
    <property type="entry name" value="DUF6264"/>
    <property type="match status" value="1"/>
</dbReference>
<keyword evidence="2" id="KW-1133">Transmembrane helix</keyword>
<feature type="transmembrane region" description="Helical" evidence="2">
    <location>
        <begin position="195"/>
        <end position="218"/>
    </location>
</feature>
<feature type="transmembrane region" description="Helical" evidence="2">
    <location>
        <begin position="113"/>
        <end position="133"/>
    </location>
</feature>